<evidence type="ECO:0000256" key="7">
    <source>
        <dbReference type="ARBA" id="ARBA00040903"/>
    </source>
</evidence>
<dbReference type="PROSITE" id="PS00463">
    <property type="entry name" value="ZN2_CY6_FUNGAL_1"/>
    <property type="match status" value="1"/>
</dbReference>
<dbReference type="PANTHER" id="PTHR47659">
    <property type="entry name" value="ZN(II)2CYS6 TRANSCRIPTION FACTOR (EUROFUNG)-RELATED"/>
    <property type="match status" value="1"/>
</dbReference>
<feature type="region of interest" description="Disordered" evidence="8">
    <location>
        <begin position="43"/>
        <end position="157"/>
    </location>
</feature>
<evidence type="ECO:0000256" key="8">
    <source>
        <dbReference type="SAM" id="MobiDB-lite"/>
    </source>
</evidence>
<evidence type="ECO:0000256" key="1">
    <source>
        <dbReference type="ARBA" id="ARBA00022723"/>
    </source>
</evidence>
<keyword evidence="2" id="KW-0862">Zinc</keyword>
<reference evidence="10" key="1">
    <citation type="journal article" date="2023" name="BMC Genomics">
        <title>Chromosome-level genome assemblies of Cutaneotrichosporon spp. (Trichosporonales, Basidiomycota) reveal imbalanced evolution between nucleotide sequences and chromosome synteny.</title>
        <authorList>
            <person name="Kobayashi Y."/>
            <person name="Kayamori A."/>
            <person name="Aoki K."/>
            <person name="Shiwa Y."/>
            <person name="Matsutani M."/>
            <person name="Fujita N."/>
            <person name="Sugita T."/>
            <person name="Iwasaki W."/>
            <person name="Tanaka N."/>
            <person name="Takashima M."/>
        </authorList>
    </citation>
    <scope>NUCLEOTIDE SEQUENCE</scope>
    <source>
        <strain evidence="10">HIS016</strain>
    </source>
</reference>
<feature type="compositionally biased region" description="Low complexity" evidence="8">
    <location>
        <begin position="124"/>
        <end position="149"/>
    </location>
</feature>
<keyword evidence="1" id="KW-0479">Metal-binding</keyword>
<accession>A0AAD3YB02</accession>
<dbReference type="EMBL" id="BTCM01000003">
    <property type="protein sequence ID" value="GMK56555.1"/>
    <property type="molecule type" value="Genomic_DNA"/>
</dbReference>
<evidence type="ECO:0000256" key="6">
    <source>
        <dbReference type="ARBA" id="ARBA00023242"/>
    </source>
</evidence>
<evidence type="ECO:0000313" key="10">
    <source>
        <dbReference type="EMBL" id="GMK56555.1"/>
    </source>
</evidence>
<feature type="domain" description="Zn(2)-C6 fungal-type" evidence="9">
    <location>
        <begin position="17"/>
        <end position="46"/>
    </location>
</feature>
<organism evidence="10 11">
    <name type="scientific">Cutaneotrichosporon spelunceum</name>
    <dbReference type="NCBI Taxonomy" id="1672016"/>
    <lineage>
        <taxon>Eukaryota</taxon>
        <taxon>Fungi</taxon>
        <taxon>Dikarya</taxon>
        <taxon>Basidiomycota</taxon>
        <taxon>Agaricomycotina</taxon>
        <taxon>Tremellomycetes</taxon>
        <taxon>Trichosporonales</taxon>
        <taxon>Trichosporonaceae</taxon>
        <taxon>Cutaneotrichosporon</taxon>
    </lineage>
</organism>
<dbReference type="InterPro" id="IPR001138">
    <property type="entry name" value="Zn2Cys6_DnaBD"/>
</dbReference>
<dbReference type="InterPro" id="IPR036864">
    <property type="entry name" value="Zn2-C6_fun-type_DNA-bd_sf"/>
</dbReference>
<dbReference type="PANTHER" id="PTHR47659:SF4">
    <property type="entry name" value="ZN(II)2CYS6 TRANSCRIPTION FACTOR (EUROFUNG)"/>
    <property type="match status" value="1"/>
</dbReference>
<keyword evidence="6" id="KW-0539">Nucleus</keyword>
<keyword evidence="4" id="KW-0238">DNA-binding</keyword>
<proteinExistence type="predicted"/>
<feature type="compositionally biased region" description="Pro residues" evidence="8">
    <location>
        <begin position="432"/>
        <end position="446"/>
    </location>
</feature>
<evidence type="ECO:0000259" key="9">
    <source>
        <dbReference type="PROSITE" id="PS50048"/>
    </source>
</evidence>
<dbReference type="GO" id="GO:0008270">
    <property type="term" value="F:zinc ion binding"/>
    <property type="evidence" value="ECO:0007669"/>
    <property type="project" value="InterPro"/>
</dbReference>
<reference evidence="10" key="2">
    <citation type="submission" date="2023-06" db="EMBL/GenBank/DDBJ databases">
        <authorList>
            <person name="Kobayashi Y."/>
            <person name="Kayamori A."/>
            <person name="Aoki K."/>
            <person name="Shiwa Y."/>
            <person name="Fujita N."/>
            <person name="Sugita T."/>
            <person name="Iwasaki W."/>
            <person name="Tanaka N."/>
            <person name="Takashima M."/>
        </authorList>
    </citation>
    <scope>NUCLEOTIDE SEQUENCE</scope>
    <source>
        <strain evidence="10">HIS016</strain>
    </source>
</reference>
<dbReference type="InterPro" id="IPR050335">
    <property type="entry name" value="ERT1_acuK_gluconeogen_tf"/>
</dbReference>
<gene>
    <name evidence="10" type="ORF">CspeluHIS016_0303950</name>
</gene>
<dbReference type="Proteomes" id="UP001222932">
    <property type="component" value="Unassembled WGS sequence"/>
</dbReference>
<feature type="compositionally biased region" description="Low complexity" evidence="8">
    <location>
        <begin position="314"/>
        <end position="333"/>
    </location>
</feature>
<keyword evidence="11" id="KW-1185">Reference proteome</keyword>
<dbReference type="Gene3D" id="3.30.450.20">
    <property type="entry name" value="PAS domain"/>
    <property type="match status" value="1"/>
</dbReference>
<keyword evidence="5" id="KW-0804">Transcription</keyword>
<dbReference type="SUPFAM" id="SSF55785">
    <property type="entry name" value="PYP-like sensor domain (PAS domain)"/>
    <property type="match status" value="1"/>
</dbReference>
<evidence type="ECO:0000256" key="4">
    <source>
        <dbReference type="ARBA" id="ARBA00023125"/>
    </source>
</evidence>
<sequence length="455" mass="49129">MQPTIRRVGNKANVSSACGPCKRAHLACDPARPCKRCVNIGKEDQCEDVPHKKRGRPKVNKTPSVDPYARPPQRPAPAPQSVADERKWRPPTGYDSPYSATSPPLQLSALAPRMPSPPRTAMVAPPGSYDSAAPSPYSAPLSASVSAPPATHPSSSGPCTLFCSTDLKILRASADCYESLGFHAHELLNLDLLRWIHTTDHHLINQIRDQLLNVSYLATPPHTSRETYVEIVTANEHELKSPAPGMGDPFPHQTVRMFHGDGAFYPFNVRMHLGGGLGGSLWQKETLGKFYLVVSCLLVPSDSMQDPQGRRASHYTATSAPPPSSGALPSFSSIAAAADSPGAQTYHRPPSAPGPSAPYYTRPSTSASTPYPPNHSGQSPRPPSPGGHGPYSRYHSYPPPHGPHGGYYMPPGGPYDRRLDSHPDEWRRHGHPLPPPGAPGSGAPPPDYHRSWDRQ</sequence>
<evidence type="ECO:0000256" key="3">
    <source>
        <dbReference type="ARBA" id="ARBA00023015"/>
    </source>
</evidence>
<dbReference type="PROSITE" id="PS50048">
    <property type="entry name" value="ZN2_CY6_FUNGAL_2"/>
    <property type="match status" value="1"/>
</dbReference>
<evidence type="ECO:0000256" key="5">
    <source>
        <dbReference type="ARBA" id="ARBA00023163"/>
    </source>
</evidence>
<feature type="region of interest" description="Disordered" evidence="8">
    <location>
        <begin position="304"/>
        <end position="455"/>
    </location>
</feature>
<dbReference type="InterPro" id="IPR035965">
    <property type="entry name" value="PAS-like_dom_sf"/>
</dbReference>
<evidence type="ECO:0000313" key="11">
    <source>
        <dbReference type="Proteomes" id="UP001222932"/>
    </source>
</evidence>
<comment type="caution">
    <text evidence="10">The sequence shown here is derived from an EMBL/GenBank/DDBJ whole genome shotgun (WGS) entry which is preliminary data.</text>
</comment>
<dbReference type="GO" id="GO:0003677">
    <property type="term" value="F:DNA binding"/>
    <property type="evidence" value="ECO:0007669"/>
    <property type="project" value="UniProtKB-KW"/>
</dbReference>
<feature type="compositionally biased region" description="Basic and acidic residues" evidence="8">
    <location>
        <begin position="415"/>
        <end position="427"/>
    </location>
</feature>
<keyword evidence="3" id="KW-0805">Transcription regulation</keyword>
<dbReference type="SUPFAM" id="SSF57701">
    <property type="entry name" value="Zn2/Cys6 DNA-binding domain"/>
    <property type="match status" value="1"/>
</dbReference>
<evidence type="ECO:0000256" key="2">
    <source>
        <dbReference type="ARBA" id="ARBA00022833"/>
    </source>
</evidence>
<protein>
    <recommendedName>
        <fullName evidence="7">Transcription activator of gluconeogenesis ERT1</fullName>
    </recommendedName>
</protein>
<name>A0AAD3YB02_9TREE</name>
<dbReference type="GO" id="GO:0000981">
    <property type="term" value="F:DNA-binding transcription factor activity, RNA polymerase II-specific"/>
    <property type="evidence" value="ECO:0007669"/>
    <property type="project" value="InterPro"/>
</dbReference>
<feature type="compositionally biased region" description="Pro residues" evidence="8">
    <location>
        <begin position="69"/>
        <end position="78"/>
    </location>
</feature>
<dbReference type="AlphaFoldDB" id="A0AAD3YB02"/>